<evidence type="ECO:0000256" key="5">
    <source>
        <dbReference type="PIRSR" id="PIRSR605493-1"/>
    </source>
</evidence>
<dbReference type="Proteomes" id="UP000067444">
    <property type="component" value="Chromosome"/>
</dbReference>
<evidence type="ECO:0000313" key="6">
    <source>
        <dbReference type="EMBL" id="AKS46712.1"/>
    </source>
</evidence>
<evidence type="ECO:0000256" key="3">
    <source>
        <dbReference type="ARBA" id="ARBA00029596"/>
    </source>
</evidence>
<dbReference type="Pfam" id="PF03737">
    <property type="entry name" value="RraA-like"/>
    <property type="match status" value="1"/>
</dbReference>
<sequence>MNLETLAEGLGVADVVDAMMMTHPHRAHIIDLTSPDPSRVLIGPAVTIGFLPVRKDFMDPDKHSLVPAIYRAVQNHDAKGAVLVMASNGHTKTSLGGGTKLSRVENLGMAGILADGYIRDFEEIDSYDFATYCTGEAVRAGGNEVQPYLSDVPVSIGNVTVVPGDVIFAKGNAAVVVPGDEVEMIFKKARMIMEKMDAAKEAGRSENPSQVLSKGDDAI</sequence>
<dbReference type="AlphaFoldDB" id="A0A0K0Y776"/>
<feature type="binding site" evidence="5">
    <location>
        <position position="119"/>
    </location>
    <ligand>
        <name>substrate</name>
    </ligand>
</feature>
<reference evidence="6 7" key="1">
    <citation type="journal article" date="2015" name="Genome Announc.">
        <title>Closed Genome Sequence of Octadecabacter temperatus SB1, the First Mesophilic Species of the Genus Octadecabacter.</title>
        <authorList>
            <person name="Voget S."/>
            <person name="Billerbeck S."/>
            <person name="Simon M."/>
            <person name="Daniel R."/>
        </authorList>
    </citation>
    <scope>NUCLEOTIDE SEQUENCE [LARGE SCALE GENOMIC DNA]</scope>
    <source>
        <strain evidence="6 7">SB1</strain>
    </source>
</reference>
<accession>A0A0K0Y776</accession>
<dbReference type="GO" id="GO:0046872">
    <property type="term" value="F:metal ion binding"/>
    <property type="evidence" value="ECO:0007669"/>
    <property type="project" value="UniProtKB-KW"/>
</dbReference>
<dbReference type="PANTHER" id="PTHR33254:SF4">
    <property type="entry name" value="4-HYDROXY-4-METHYL-2-OXOGLUTARATE ALDOLASE 3-RELATED"/>
    <property type="match status" value="1"/>
</dbReference>
<comment type="cofactor">
    <cofactor evidence="5">
        <name>Mg(2+)</name>
        <dbReference type="ChEBI" id="CHEBI:18420"/>
    </cofactor>
</comment>
<dbReference type="EMBL" id="CP012160">
    <property type="protein sequence ID" value="AKS46712.1"/>
    <property type="molecule type" value="Genomic_DNA"/>
</dbReference>
<dbReference type="CDD" id="cd16841">
    <property type="entry name" value="RraA_family"/>
    <property type="match status" value="1"/>
</dbReference>
<keyword evidence="5" id="KW-0479">Metal-binding</keyword>
<gene>
    <name evidence="6" type="ORF">OSB_21730</name>
</gene>
<dbReference type="InterPro" id="IPR005493">
    <property type="entry name" value="RraA/RraA-like"/>
</dbReference>
<evidence type="ECO:0000313" key="7">
    <source>
        <dbReference type="Proteomes" id="UP000067444"/>
    </source>
</evidence>
<protein>
    <recommendedName>
        <fullName evidence="2">Putative 4-hydroxy-4-methyl-2-oxoglutarate aldolase</fullName>
    </recommendedName>
    <alternativeName>
        <fullName evidence="3">Regulator of ribonuclease activity homolog</fullName>
    </alternativeName>
    <alternativeName>
        <fullName evidence="4">RraA-like protein</fullName>
    </alternativeName>
</protein>
<organism evidence="6 7">
    <name type="scientific">Octadecabacter temperatus</name>
    <dbReference type="NCBI Taxonomy" id="1458307"/>
    <lineage>
        <taxon>Bacteria</taxon>
        <taxon>Pseudomonadati</taxon>
        <taxon>Pseudomonadota</taxon>
        <taxon>Alphaproteobacteria</taxon>
        <taxon>Rhodobacterales</taxon>
        <taxon>Roseobacteraceae</taxon>
        <taxon>Octadecabacter</taxon>
    </lineage>
</organism>
<dbReference type="PATRIC" id="fig|1458307.3.peg.2191"/>
<dbReference type="Gene3D" id="3.50.30.40">
    <property type="entry name" value="Ribonuclease E inhibitor RraA/RraA-like"/>
    <property type="match status" value="1"/>
</dbReference>
<evidence type="ECO:0000256" key="4">
    <source>
        <dbReference type="ARBA" id="ARBA00030169"/>
    </source>
</evidence>
<dbReference type="InterPro" id="IPR036704">
    <property type="entry name" value="RraA/RraA-like_sf"/>
</dbReference>
<dbReference type="STRING" id="1458307.OSB_21730"/>
<keyword evidence="7" id="KW-1185">Reference proteome</keyword>
<dbReference type="PANTHER" id="PTHR33254">
    <property type="entry name" value="4-HYDROXY-4-METHYL-2-OXOGLUTARATE ALDOLASE 3-RELATED"/>
    <property type="match status" value="1"/>
</dbReference>
<evidence type="ECO:0000256" key="1">
    <source>
        <dbReference type="ARBA" id="ARBA00001968"/>
    </source>
</evidence>
<evidence type="ECO:0000256" key="2">
    <source>
        <dbReference type="ARBA" id="ARBA00016549"/>
    </source>
</evidence>
<dbReference type="OrthoDB" id="9805307at2"/>
<dbReference type="SUPFAM" id="SSF89562">
    <property type="entry name" value="RraA-like"/>
    <property type="match status" value="1"/>
</dbReference>
<dbReference type="KEGG" id="otm:OSB_21730"/>
<feature type="binding site" evidence="5">
    <location>
        <position position="120"/>
    </location>
    <ligand>
        <name>Mg(2+)</name>
        <dbReference type="ChEBI" id="CHEBI:18420"/>
    </ligand>
</feature>
<keyword evidence="5" id="KW-0460">Magnesium</keyword>
<proteinExistence type="predicted"/>
<comment type="cofactor">
    <cofactor evidence="1">
        <name>a divalent metal cation</name>
        <dbReference type="ChEBI" id="CHEBI:60240"/>
    </cofactor>
</comment>
<dbReference type="RefSeq" id="WP_049834996.1">
    <property type="nucleotide sequence ID" value="NZ_CP012160.1"/>
</dbReference>
<name>A0A0K0Y776_9RHOB</name>